<reference evidence="1" key="1">
    <citation type="submission" date="2022-02" db="EMBL/GenBank/DDBJ databases">
        <title>Plant Genome Project.</title>
        <authorList>
            <person name="Zhang R.-G."/>
        </authorList>
    </citation>
    <scope>NUCLEOTIDE SEQUENCE</scope>
    <source>
        <strain evidence="1">AT1</strain>
    </source>
</reference>
<dbReference type="Proteomes" id="UP001062846">
    <property type="component" value="Chromosome 6"/>
</dbReference>
<gene>
    <name evidence="1" type="ORF">RHMOL_Rhmol06G0171900</name>
</gene>
<name>A0ACC0NF98_RHOML</name>
<keyword evidence="2" id="KW-1185">Reference proteome</keyword>
<dbReference type="EMBL" id="CM046393">
    <property type="protein sequence ID" value="KAI8551263.1"/>
    <property type="molecule type" value="Genomic_DNA"/>
</dbReference>
<accession>A0ACC0NF98</accession>
<protein>
    <submittedName>
        <fullName evidence="1">Uncharacterized protein</fullName>
    </submittedName>
</protein>
<evidence type="ECO:0000313" key="2">
    <source>
        <dbReference type="Proteomes" id="UP001062846"/>
    </source>
</evidence>
<sequence>MPAHRLILKKNIPVLLLRNINPSKGLCNGTRLICKEFTKHIITAEITSGEKKGMTVFIPRIPLQPSDPDKYPIEFTRRQFPIRPCFAMTINKAQGQALSTVGVYLPELVFSHGQLYVALSRATTAQRVQVRMAKNLLPLRNINLDSKNYTVEAIIVEKAMPKKSARTGSEYQRFVLQDIEGTKIQATIFGTNIRTFENTLKLFHTYSITNATVNTTSEEFRFLEQRCQLIINSRSPVEEIKIDGLTMRSIKFDFTPIDMLGRINVPNSTIGATLATQQTSGFILDPLTPEATALQSW</sequence>
<evidence type="ECO:0000313" key="1">
    <source>
        <dbReference type="EMBL" id="KAI8551263.1"/>
    </source>
</evidence>
<comment type="caution">
    <text evidence="1">The sequence shown here is derived from an EMBL/GenBank/DDBJ whole genome shotgun (WGS) entry which is preliminary data.</text>
</comment>
<proteinExistence type="predicted"/>
<organism evidence="1 2">
    <name type="scientific">Rhododendron molle</name>
    <name type="common">Chinese azalea</name>
    <name type="synonym">Azalea mollis</name>
    <dbReference type="NCBI Taxonomy" id="49168"/>
    <lineage>
        <taxon>Eukaryota</taxon>
        <taxon>Viridiplantae</taxon>
        <taxon>Streptophyta</taxon>
        <taxon>Embryophyta</taxon>
        <taxon>Tracheophyta</taxon>
        <taxon>Spermatophyta</taxon>
        <taxon>Magnoliopsida</taxon>
        <taxon>eudicotyledons</taxon>
        <taxon>Gunneridae</taxon>
        <taxon>Pentapetalae</taxon>
        <taxon>asterids</taxon>
        <taxon>Ericales</taxon>
        <taxon>Ericaceae</taxon>
        <taxon>Ericoideae</taxon>
        <taxon>Rhodoreae</taxon>
        <taxon>Rhododendron</taxon>
    </lineage>
</organism>